<evidence type="ECO:0000256" key="1">
    <source>
        <dbReference type="SAM" id="MobiDB-lite"/>
    </source>
</evidence>
<dbReference type="Proteomes" id="UP000289169">
    <property type="component" value="Segment"/>
</dbReference>
<feature type="region of interest" description="Disordered" evidence="1">
    <location>
        <begin position="1"/>
        <end position="24"/>
    </location>
</feature>
<reference evidence="2 3" key="1">
    <citation type="submission" date="2018-11" db="EMBL/GenBank/DDBJ databases">
        <authorList>
            <person name="Teng T."/>
        </authorList>
    </citation>
    <scope>NUCLEOTIDE SEQUENCE [LARGE SCALE GENOMIC DNA]</scope>
</reference>
<dbReference type="CDD" id="cd14737">
    <property type="entry name" value="PAAR_1"/>
    <property type="match status" value="1"/>
</dbReference>
<dbReference type="InterPro" id="IPR008727">
    <property type="entry name" value="PAAR_motif"/>
</dbReference>
<evidence type="ECO:0000313" key="2">
    <source>
        <dbReference type="EMBL" id="QAU04018.1"/>
    </source>
</evidence>
<name>A0A410T5K8_9CAUD</name>
<gene>
    <name evidence="2" type="ORF">Henu6_gp215</name>
</gene>
<organism evidence="2 3">
    <name type="scientific">Acinetobacter phage Henu6</name>
    <dbReference type="NCBI Taxonomy" id="2500136"/>
    <lineage>
        <taxon>Viruses</taxon>
        <taxon>Duplodnaviria</taxon>
        <taxon>Heunggongvirae</taxon>
        <taxon>Uroviricota</taxon>
        <taxon>Caudoviricetes</taxon>
        <taxon>Pantevenvirales</taxon>
        <taxon>Straboviridae</taxon>
        <taxon>Twarogvirinae</taxon>
        <taxon>Zedzedvirus</taxon>
        <taxon>Zedzedvirus zz1</taxon>
    </lineage>
</organism>
<accession>A0A410T5K8</accession>
<proteinExistence type="predicted"/>
<evidence type="ECO:0000313" key="3">
    <source>
        <dbReference type="Proteomes" id="UP000289169"/>
    </source>
</evidence>
<dbReference type="Gene3D" id="2.60.200.60">
    <property type="match status" value="1"/>
</dbReference>
<sequence length="91" mass="9471">MPAVSFNGAMTTGHGPYPPTPIRSTQTKMFVNGQAVLVNGDRADPHGHTGIATCIATTTKLFIQGKAAVRIADMLTDGDTVAQGSPKLFSN</sequence>
<dbReference type="Pfam" id="PF05488">
    <property type="entry name" value="PAAR_motif"/>
    <property type="match status" value="1"/>
</dbReference>
<dbReference type="EMBL" id="MK240351">
    <property type="protein sequence ID" value="QAU04018.1"/>
    <property type="molecule type" value="Genomic_DNA"/>
</dbReference>
<protein>
    <submittedName>
        <fullName evidence="2">Uncharacterized protein</fullName>
    </submittedName>
</protein>